<reference evidence="2" key="1">
    <citation type="submission" date="2018-04" db="EMBL/GenBank/DDBJ databases">
        <title>Draft Genome Sequences of 10 Lactobacillus Species from 22 Commercial Probiotic Products.</title>
        <authorList>
            <person name="Gangiredla J."/>
            <person name="Barnaba T.J."/>
            <person name="Mammel M.K."/>
            <person name="Lacher D.W."/>
            <person name="Elkins C.A."/>
            <person name="Lampel K.A."/>
            <person name="Whitehouse C.A."/>
            <person name="Tartera C."/>
        </authorList>
    </citation>
    <scope>NUCLEOTIDE SEQUENCE [LARGE SCALE GENOMIC DNA]</scope>
    <source>
        <strain evidence="2">DS12_10</strain>
    </source>
</reference>
<name>A0A2T5Q492_LIMRT</name>
<protein>
    <submittedName>
        <fullName evidence="1">Uncharacterized protein</fullName>
    </submittedName>
</protein>
<comment type="caution">
    <text evidence="1">The sequence shown here is derived from an EMBL/GenBank/DDBJ whole genome shotgun (WGS) entry which is preliminary data.</text>
</comment>
<evidence type="ECO:0000313" key="2">
    <source>
        <dbReference type="Proteomes" id="UP000244083"/>
    </source>
</evidence>
<dbReference type="AlphaFoldDB" id="A0A2T5Q492"/>
<organism evidence="1 2">
    <name type="scientific">Limosilactobacillus reuteri</name>
    <name type="common">Lactobacillus reuteri</name>
    <dbReference type="NCBI Taxonomy" id="1598"/>
    <lineage>
        <taxon>Bacteria</taxon>
        <taxon>Bacillati</taxon>
        <taxon>Bacillota</taxon>
        <taxon>Bacilli</taxon>
        <taxon>Lactobacillales</taxon>
        <taxon>Lactobacillaceae</taxon>
        <taxon>Limosilactobacillus</taxon>
    </lineage>
</organism>
<dbReference type="RefSeq" id="WP_107721329.1">
    <property type="nucleotide sequence ID" value="NZ_JAHLNX010000004.1"/>
</dbReference>
<evidence type="ECO:0000313" key="1">
    <source>
        <dbReference type="EMBL" id="PTV04304.1"/>
    </source>
</evidence>
<sequence length="80" mass="9243">MTKEELIKNIETFADQLGHDQFDREVADYKLTKLYDDVQDTNNEEAINEMDEIVYQYAHEGLANDEAAENLDFVIDALEA</sequence>
<dbReference type="Proteomes" id="UP000244083">
    <property type="component" value="Unassembled WGS sequence"/>
</dbReference>
<gene>
    <name evidence="1" type="ORF">DB325_04480</name>
</gene>
<dbReference type="EMBL" id="QAZN01000005">
    <property type="protein sequence ID" value="PTV04304.1"/>
    <property type="molecule type" value="Genomic_DNA"/>
</dbReference>
<proteinExistence type="predicted"/>
<accession>A0A2T5Q492</accession>